<name>A0AAV5R6R2_PICKL</name>
<evidence type="ECO:0000313" key="3">
    <source>
        <dbReference type="Proteomes" id="UP001378960"/>
    </source>
</evidence>
<dbReference type="AlphaFoldDB" id="A0AAV5R6R2"/>
<proteinExistence type="predicted"/>
<dbReference type="Proteomes" id="UP001378960">
    <property type="component" value="Unassembled WGS sequence"/>
</dbReference>
<evidence type="ECO:0000259" key="1">
    <source>
        <dbReference type="Pfam" id="PF04194"/>
    </source>
</evidence>
<accession>A0AAV5R6R2</accession>
<dbReference type="EMBL" id="BTGB01000004">
    <property type="protein sequence ID" value="GMM46672.1"/>
    <property type="molecule type" value="Genomic_DNA"/>
</dbReference>
<feature type="domain" description="Programmed cell death protein 2 C-terminal" evidence="1">
    <location>
        <begin position="300"/>
        <end position="430"/>
    </location>
</feature>
<dbReference type="GO" id="GO:0005737">
    <property type="term" value="C:cytoplasm"/>
    <property type="evidence" value="ECO:0007669"/>
    <property type="project" value="InterPro"/>
</dbReference>
<comment type="caution">
    <text evidence="2">The sequence shown here is derived from an EMBL/GenBank/DDBJ whole genome shotgun (WGS) entry which is preliminary data.</text>
</comment>
<organism evidence="2 3">
    <name type="scientific">Pichia kluyveri</name>
    <name type="common">Yeast</name>
    <dbReference type="NCBI Taxonomy" id="36015"/>
    <lineage>
        <taxon>Eukaryota</taxon>
        <taxon>Fungi</taxon>
        <taxon>Dikarya</taxon>
        <taxon>Ascomycota</taxon>
        <taxon>Saccharomycotina</taxon>
        <taxon>Pichiomycetes</taxon>
        <taxon>Pichiales</taxon>
        <taxon>Pichiaceae</taxon>
        <taxon>Pichia</taxon>
    </lineage>
</organism>
<gene>
    <name evidence="2" type="ORF">DAPK24_032470</name>
</gene>
<dbReference type="PANTHER" id="PTHR47524:SF1">
    <property type="entry name" value="20S RRNA ACCUMULATION PROTEIN 4"/>
    <property type="match status" value="1"/>
</dbReference>
<dbReference type="Pfam" id="PF04194">
    <property type="entry name" value="PDCD2_C"/>
    <property type="match status" value="1"/>
</dbReference>
<evidence type="ECO:0000313" key="2">
    <source>
        <dbReference type="EMBL" id="GMM46672.1"/>
    </source>
</evidence>
<protein>
    <submittedName>
        <fullName evidence="2">Tsr4 protein</fullName>
    </submittedName>
</protein>
<dbReference type="GO" id="GO:0030490">
    <property type="term" value="P:maturation of SSU-rRNA"/>
    <property type="evidence" value="ECO:0007669"/>
    <property type="project" value="TreeGrafter"/>
</dbReference>
<reference evidence="2 3" key="1">
    <citation type="journal article" date="2023" name="Elife">
        <title>Identification of key yeast species and microbe-microbe interactions impacting larval growth of Drosophila in the wild.</title>
        <authorList>
            <person name="Mure A."/>
            <person name="Sugiura Y."/>
            <person name="Maeda R."/>
            <person name="Honda K."/>
            <person name="Sakurai N."/>
            <person name="Takahashi Y."/>
            <person name="Watada M."/>
            <person name="Katoh T."/>
            <person name="Gotoh A."/>
            <person name="Gotoh Y."/>
            <person name="Taniguchi I."/>
            <person name="Nakamura K."/>
            <person name="Hayashi T."/>
            <person name="Katayama T."/>
            <person name="Uemura T."/>
            <person name="Hattori Y."/>
        </authorList>
    </citation>
    <scope>NUCLEOTIDE SEQUENCE [LARGE SCALE GENOMIC DNA]</scope>
    <source>
        <strain evidence="2 3">PK-24</strain>
    </source>
</reference>
<dbReference type="InterPro" id="IPR007320">
    <property type="entry name" value="PDCD2_C"/>
</dbReference>
<dbReference type="PANTHER" id="PTHR47524">
    <property type="entry name" value="20S RRNA ACCUMULATION PROTEIN 4"/>
    <property type="match status" value="1"/>
</dbReference>
<sequence length="436" mass="49584">MSYESDNESIASAVVTTNTLLGYVDVEISKEEPVYPKDSFIGGQPIPIDVNSPIPSKFVHCKVCSKPMRLLTQCSADLPGTWYDRALYVFICVESSCRRKDGSIRAIRGIKKDKLIMEQRESEEKKKVEEEKIKQQKITEKEEETKNLVKNLFGSNDNQNSNPFGANPFGSSASNPFSKNVFETNNLKKEVNDINSETITPAFSEVAKSNIKPKDKIKVEKKEVNYKLPEFKGFILYFETEKLDSSKQVLAPLPDNLKIDDEGTIIEDSTSSDNVKSANLPKINPEKNKETEDLAKLFDDQTFQNFTRVLSYNTTQVVRYEPGGSPILYSSKDKVSNIFYEGNGKLKKQSEWNIPSPDYNPSGHRHFELQLMPKMIIDLERDINDITHIMKNGMEWGTIIVATDSEDVVPLNWMDKNGVAYIEEWCGVQWEEEIRA</sequence>
<keyword evidence="3" id="KW-1185">Reference proteome</keyword>